<evidence type="ECO:0000259" key="2">
    <source>
        <dbReference type="Pfam" id="PF12146"/>
    </source>
</evidence>
<dbReference type="Gene3D" id="3.40.50.1820">
    <property type="entry name" value="alpha/beta hydrolase"/>
    <property type="match status" value="1"/>
</dbReference>
<protein>
    <recommendedName>
        <fullName evidence="2">Serine aminopeptidase S33 domain-containing protein</fullName>
    </recommendedName>
</protein>
<dbReference type="PANTHER" id="PTHR11614">
    <property type="entry name" value="PHOSPHOLIPASE-RELATED"/>
    <property type="match status" value="1"/>
</dbReference>
<dbReference type="SUPFAM" id="SSF53474">
    <property type="entry name" value="alpha/beta-Hydrolases"/>
    <property type="match status" value="1"/>
</dbReference>
<dbReference type="InterPro" id="IPR022742">
    <property type="entry name" value="Hydrolase_4"/>
</dbReference>
<dbReference type="OrthoDB" id="9676373at2759"/>
<comment type="caution">
    <text evidence="3">The sequence shown here is derived from an EMBL/GenBank/DDBJ whole genome shotgun (WGS) entry which is preliminary data.</text>
</comment>
<keyword evidence="4" id="KW-1185">Reference proteome</keyword>
<evidence type="ECO:0000313" key="3">
    <source>
        <dbReference type="EMBL" id="KAB0401895.1"/>
    </source>
</evidence>
<accession>A0A6A1Q3A6</accession>
<reference evidence="3 4" key="1">
    <citation type="journal article" date="2019" name="PLoS ONE">
        <title>Genomic analyses reveal an absence of contemporary introgressive admixture between fin whales and blue whales, despite known hybrids.</title>
        <authorList>
            <person name="Westbury M.V."/>
            <person name="Petersen B."/>
            <person name="Lorenzen E.D."/>
        </authorList>
    </citation>
    <scope>NUCLEOTIDE SEQUENCE [LARGE SCALE GENOMIC DNA]</scope>
    <source>
        <strain evidence="3">FinWhale-01</strain>
    </source>
</reference>
<proteinExistence type="predicted"/>
<feature type="region of interest" description="Disordered" evidence="1">
    <location>
        <begin position="1"/>
        <end position="20"/>
    </location>
</feature>
<evidence type="ECO:0000313" key="4">
    <source>
        <dbReference type="Proteomes" id="UP000437017"/>
    </source>
</evidence>
<dbReference type="AlphaFoldDB" id="A0A6A1Q3A6"/>
<dbReference type="Pfam" id="PF12146">
    <property type="entry name" value="Hydrolase_4"/>
    <property type="match status" value="1"/>
</dbReference>
<sequence length="257" mass="27048">SQPLVTGSVSRSLPVGHGQSEGERMVVSDFQVFIRDVLQHVDVVQKDHPGLPIFLLGHSMGGAITILTAAERPGHFSGMVLISPLVLANPESATTFKGWGPATVCQSSWVSAPKLSSGDVPWGPVESGSLGPLWWHRPDLACWSYDEGGVSPPGGPAGVAPLLSWTRGSLHAPAGLSEEFGTLTQNGIKICNILHSTSFLGEPLPLTPRLPVDTGAGLLRWMALGEVMSGSSSNLDKLMFRAWGLLGPLGSPCFLTT</sequence>
<dbReference type="InterPro" id="IPR029058">
    <property type="entry name" value="AB_hydrolase_fold"/>
</dbReference>
<feature type="non-terminal residue" evidence="3">
    <location>
        <position position="1"/>
    </location>
</feature>
<feature type="domain" description="Serine aminopeptidase S33" evidence="2">
    <location>
        <begin position="16"/>
        <end position="108"/>
    </location>
</feature>
<name>A0A6A1Q3A6_BALPH</name>
<dbReference type="Proteomes" id="UP000437017">
    <property type="component" value="Unassembled WGS sequence"/>
</dbReference>
<feature type="compositionally biased region" description="Polar residues" evidence="1">
    <location>
        <begin position="1"/>
        <end position="11"/>
    </location>
</feature>
<evidence type="ECO:0000256" key="1">
    <source>
        <dbReference type="SAM" id="MobiDB-lite"/>
    </source>
</evidence>
<gene>
    <name evidence="3" type="ORF">E2I00_011820</name>
</gene>
<dbReference type="InterPro" id="IPR051044">
    <property type="entry name" value="MAG_DAG_Lipase"/>
</dbReference>
<dbReference type="EMBL" id="SGJD01001129">
    <property type="protein sequence ID" value="KAB0401895.1"/>
    <property type="molecule type" value="Genomic_DNA"/>
</dbReference>
<organism evidence="3 4">
    <name type="scientific">Balaenoptera physalus</name>
    <name type="common">Fin whale</name>
    <name type="synonym">Balaena physalus</name>
    <dbReference type="NCBI Taxonomy" id="9770"/>
    <lineage>
        <taxon>Eukaryota</taxon>
        <taxon>Metazoa</taxon>
        <taxon>Chordata</taxon>
        <taxon>Craniata</taxon>
        <taxon>Vertebrata</taxon>
        <taxon>Euteleostomi</taxon>
        <taxon>Mammalia</taxon>
        <taxon>Eutheria</taxon>
        <taxon>Laurasiatheria</taxon>
        <taxon>Artiodactyla</taxon>
        <taxon>Whippomorpha</taxon>
        <taxon>Cetacea</taxon>
        <taxon>Mysticeti</taxon>
        <taxon>Balaenopteridae</taxon>
        <taxon>Balaenoptera</taxon>
    </lineage>
</organism>